<gene>
    <name evidence="3" type="ORF">SOCE836_073470</name>
</gene>
<organism evidence="3 4">
    <name type="scientific">Sorangium cellulosum</name>
    <name type="common">Polyangium cellulosum</name>
    <dbReference type="NCBI Taxonomy" id="56"/>
    <lineage>
        <taxon>Bacteria</taxon>
        <taxon>Pseudomonadati</taxon>
        <taxon>Myxococcota</taxon>
        <taxon>Polyangia</taxon>
        <taxon>Polyangiales</taxon>
        <taxon>Polyangiaceae</taxon>
        <taxon>Sorangium</taxon>
    </lineage>
</organism>
<proteinExistence type="predicted"/>
<dbReference type="GO" id="GO:0008168">
    <property type="term" value="F:methyltransferase activity"/>
    <property type="evidence" value="ECO:0007669"/>
    <property type="project" value="UniProtKB-KW"/>
</dbReference>
<name>A0A4P2QY21_SORCE</name>
<dbReference type="InterPro" id="IPR029063">
    <property type="entry name" value="SAM-dependent_MTases_sf"/>
</dbReference>
<accession>A0A4P2QY21</accession>
<dbReference type="Proteomes" id="UP000295497">
    <property type="component" value="Chromosome"/>
</dbReference>
<evidence type="ECO:0000313" key="3">
    <source>
        <dbReference type="EMBL" id="AUX35158.1"/>
    </source>
</evidence>
<dbReference type="InterPro" id="IPR007213">
    <property type="entry name" value="Ppm1/Ppm2/Tcmp"/>
</dbReference>
<evidence type="ECO:0000256" key="2">
    <source>
        <dbReference type="ARBA" id="ARBA00022679"/>
    </source>
</evidence>
<dbReference type="Pfam" id="PF04072">
    <property type="entry name" value="LCM"/>
    <property type="match status" value="1"/>
</dbReference>
<evidence type="ECO:0008006" key="5">
    <source>
        <dbReference type="Google" id="ProtNLM"/>
    </source>
</evidence>
<sequence>MGFLGDLPSYPRVDFKVVAGQNTDVTIVAEPAPARFPRTEKVHMSEPLIRDVSDTARWAAWCRGTEGDRADALFHDPLARVLAGERGAAIEATMGGSTVASLVTRTVSFDRLLLERLAEGGIDTVLNLAAGLDTRPYRLDLPAALRWIEADLPGLVAYKEEVLASERPRCHVERHPVDLSQPDARRALLAHVGEASNGVLVLTEALLLYLEADVVAELARDLAAVPAIRTWLTDLLHPALLPIVLQRWQGLGADAGSRPRFAPEGGPAWFEPMGWALRHQLSAREEGERLNRPIGPPLPEAQREAARWMNTYVRLDRT</sequence>
<dbReference type="Gene3D" id="3.40.50.150">
    <property type="entry name" value="Vaccinia Virus protein VP39"/>
    <property type="match status" value="1"/>
</dbReference>
<dbReference type="SUPFAM" id="SSF53335">
    <property type="entry name" value="S-adenosyl-L-methionine-dependent methyltransferases"/>
    <property type="match status" value="1"/>
</dbReference>
<reference evidence="3 4" key="1">
    <citation type="submission" date="2015-09" db="EMBL/GenBank/DDBJ databases">
        <title>Sorangium comparison.</title>
        <authorList>
            <person name="Zaburannyi N."/>
            <person name="Bunk B."/>
            <person name="Overmann J."/>
            <person name="Mueller R."/>
        </authorList>
    </citation>
    <scope>NUCLEOTIDE SEQUENCE [LARGE SCALE GENOMIC DNA]</scope>
    <source>
        <strain evidence="3 4">So ce836</strain>
    </source>
</reference>
<dbReference type="AlphaFoldDB" id="A0A4P2QY21"/>
<evidence type="ECO:0000313" key="4">
    <source>
        <dbReference type="Proteomes" id="UP000295497"/>
    </source>
</evidence>
<protein>
    <recommendedName>
        <fullName evidence="5">S-adenosyl-L-methionine-dependent methyltransferase</fullName>
    </recommendedName>
</protein>
<dbReference type="PANTHER" id="PTHR43619:SF2">
    <property type="entry name" value="S-ADENOSYL-L-METHIONINE-DEPENDENT METHYLTRANSFERASES SUPERFAMILY PROTEIN"/>
    <property type="match status" value="1"/>
</dbReference>
<dbReference type="EMBL" id="CP012672">
    <property type="protein sequence ID" value="AUX35158.1"/>
    <property type="molecule type" value="Genomic_DNA"/>
</dbReference>
<dbReference type="GO" id="GO:0032259">
    <property type="term" value="P:methylation"/>
    <property type="evidence" value="ECO:0007669"/>
    <property type="project" value="UniProtKB-KW"/>
</dbReference>
<keyword evidence="1" id="KW-0489">Methyltransferase</keyword>
<dbReference type="PANTHER" id="PTHR43619">
    <property type="entry name" value="S-ADENOSYL-L-METHIONINE-DEPENDENT METHYLTRANSFERASE YKTD-RELATED"/>
    <property type="match status" value="1"/>
</dbReference>
<keyword evidence="2" id="KW-0808">Transferase</keyword>
<evidence type="ECO:0000256" key="1">
    <source>
        <dbReference type="ARBA" id="ARBA00022603"/>
    </source>
</evidence>